<dbReference type="GO" id="GO:0016779">
    <property type="term" value="F:nucleotidyltransferase activity"/>
    <property type="evidence" value="ECO:0007669"/>
    <property type="project" value="UniProtKB-ARBA"/>
</dbReference>
<dbReference type="PANTHER" id="PTHR43777">
    <property type="entry name" value="MOLYBDENUM COFACTOR CYTIDYLYLTRANSFERASE"/>
    <property type="match status" value="1"/>
</dbReference>
<evidence type="ECO:0000313" key="4">
    <source>
        <dbReference type="Proteomes" id="UP000193870"/>
    </source>
</evidence>
<evidence type="ECO:0000259" key="2">
    <source>
        <dbReference type="Pfam" id="PF12804"/>
    </source>
</evidence>
<dbReference type="PANTHER" id="PTHR43777:SF1">
    <property type="entry name" value="MOLYBDENUM COFACTOR CYTIDYLYLTRANSFERASE"/>
    <property type="match status" value="1"/>
</dbReference>
<dbReference type="InterPro" id="IPR029044">
    <property type="entry name" value="Nucleotide-diphossugar_trans"/>
</dbReference>
<dbReference type="STRING" id="315423.SAMN04488020_101132"/>
<proteinExistence type="predicted"/>
<dbReference type="CDD" id="cd04182">
    <property type="entry name" value="GT_2_like_f"/>
    <property type="match status" value="1"/>
</dbReference>
<dbReference type="Gene3D" id="3.90.550.10">
    <property type="entry name" value="Spore Coat Polysaccharide Biosynthesis Protein SpsA, Chain A"/>
    <property type="match status" value="1"/>
</dbReference>
<evidence type="ECO:0000313" key="3">
    <source>
        <dbReference type="EMBL" id="SLN11787.1"/>
    </source>
</evidence>
<keyword evidence="4" id="KW-1185">Reference proteome</keyword>
<dbReference type="OrthoDB" id="9779263at2"/>
<organism evidence="3 4">
    <name type="scientific">Palleronia marisminoris</name>
    <dbReference type="NCBI Taxonomy" id="315423"/>
    <lineage>
        <taxon>Bacteria</taxon>
        <taxon>Pseudomonadati</taxon>
        <taxon>Pseudomonadota</taxon>
        <taxon>Alphaproteobacteria</taxon>
        <taxon>Rhodobacterales</taxon>
        <taxon>Roseobacteraceae</taxon>
        <taxon>Palleronia</taxon>
    </lineage>
</organism>
<evidence type="ECO:0000256" key="1">
    <source>
        <dbReference type="ARBA" id="ARBA00022842"/>
    </source>
</evidence>
<sequence>MVPENFSDSHTGHGVIAILAAGGAKRMCGGDKCLEPIHGVPLLRTMAQRAIATNWSVVVTLPPHAQARRDAVADLPLSLVEVPDASEGMSASFRALSSITTPLMIAFADMPEIETSDFAALIAIYDGTRPVRATAEDGTPGQPVLFPPADVARMGHLSGDVGAKALLRDRKVRLVALPGRRAITDLDTPEAWGRWRTRTGISR</sequence>
<name>A0A1Y5R8V3_9RHOB</name>
<feature type="domain" description="MobA-like NTP transferase" evidence="2">
    <location>
        <begin position="17"/>
        <end position="170"/>
    </location>
</feature>
<accession>A0A1Y5R8V3</accession>
<dbReference type="Pfam" id="PF12804">
    <property type="entry name" value="NTP_transf_3"/>
    <property type="match status" value="1"/>
</dbReference>
<dbReference type="RefSeq" id="WP_085852196.1">
    <property type="nucleotide sequence ID" value="NZ_FOPF01000001.1"/>
</dbReference>
<protein>
    <submittedName>
        <fullName evidence="3">Molybdopterin-guanine dinucleotide biosynthesis protein MobA</fullName>
    </submittedName>
</protein>
<dbReference type="SUPFAM" id="SSF53448">
    <property type="entry name" value="Nucleotide-diphospho-sugar transferases"/>
    <property type="match status" value="1"/>
</dbReference>
<dbReference type="EMBL" id="FWFV01000001">
    <property type="protein sequence ID" value="SLN11787.1"/>
    <property type="molecule type" value="Genomic_DNA"/>
</dbReference>
<keyword evidence="1" id="KW-0460">Magnesium</keyword>
<dbReference type="Proteomes" id="UP000193870">
    <property type="component" value="Unassembled WGS sequence"/>
</dbReference>
<dbReference type="InterPro" id="IPR025877">
    <property type="entry name" value="MobA-like_NTP_Trfase"/>
</dbReference>
<gene>
    <name evidence="3" type="ORF">PAM7066_00134</name>
</gene>
<reference evidence="3 4" key="1">
    <citation type="submission" date="2017-03" db="EMBL/GenBank/DDBJ databases">
        <authorList>
            <person name="Afonso C.L."/>
            <person name="Miller P.J."/>
            <person name="Scott M.A."/>
            <person name="Spackman E."/>
            <person name="Goraichik I."/>
            <person name="Dimitrov K.M."/>
            <person name="Suarez D.L."/>
            <person name="Swayne D.E."/>
        </authorList>
    </citation>
    <scope>NUCLEOTIDE SEQUENCE [LARGE SCALE GENOMIC DNA]</scope>
    <source>
        <strain evidence="3 4">CECT 7066</strain>
    </source>
</reference>
<dbReference type="AlphaFoldDB" id="A0A1Y5R8V3"/>